<comment type="caution">
    <text evidence="4">The sequence shown here is derived from an EMBL/GenBank/DDBJ whole genome shotgun (WGS) entry which is preliminary data.</text>
</comment>
<keyword evidence="2" id="KW-1133">Transmembrane helix</keyword>
<dbReference type="Gene3D" id="3.40.30.10">
    <property type="entry name" value="Glutaredoxin"/>
    <property type="match status" value="1"/>
</dbReference>
<sequence length="201" mass="22616">MLLGELNKEMKKNIVILAMVLVAVVAVWFWDSPGKEPKGQLTEGVVGGKVEGDIPAAPAPKENRYAPSFTLNALEGTGTYNVGGKRDKVLIINFWAAWCGPCEVEAPDLKDIYEQHKDQLDLYAVNATKFDKLREAKDFVKEQQLVFPVLTDAKGDVGDLYKVFSYPMSFIIDRNGVIRHRIEGVIEREQWELYLQDVINS</sequence>
<evidence type="ECO:0000256" key="1">
    <source>
        <dbReference type="ARBA" id="ARBA00023157"/>
    </source>
</evidence>
<dbReference type="PROSITE" id="PS00194">
    <property type="entry name" value="THIOREDOXIN_1"/>
    <property type="match status" value="1"/>
</dbReference>
<dbReference type="EMBL" id="SOMN01000002">
    <property type="protein sequence ID" value="TFE30772.1"/>
    <property type="molecule type" value="Genomic_DNA"/>
</dbReference>
<evidence type="ECO:0000256" key="2">
    <source>
        <dbReference type="SAM" id="Phobius"/>
    </source>
</evidence>
<dbReference type="GO" id="GO:0016209">
    <property type="term" value="F:antioxidant activity"/>
    <property type="evidence" value="ECO:0007669"/>
    <property type="project" value="InterPro"/>
</dbReference>
<dbReference type="PANTHER" id="PTHR42852">
    <property type="entry name" value="THIOL:DISULFIDE INTERCHANGE PROTEIN DSBE"/>
    <property type="match status" value="1"/>
</dbReference>
<proteinExistence type="predicted"/>
<evidence type="ECO:0000313" key="4">
    <source>
        <dbReference type="EMBL" id="TFE30772.1"/>
    </source>
</evidence>
<dbReference type="OrthoDB" id="25753at2"/>
<dbReference type="GO" id="GO:0016491">
    <property type="term" value="F:oxidoreductase activity"/>
    <property type="evidence" value="ECO:0007669"/>
    <property type="project" value="InterPro"/>
</dbReference>
<keyword evidence="2" id="KW-0812">Transmembrane</keyword>
<protein>
    <submittedName>
        <fullName evidence="4">TlpA family protein disulfide reductase</fullName>
    </submittedName>
</protein>
<dbReference type="InterPro" id="IPR017937">
    <property type="entry name" value="Thioredoxin_CS"/>
</dbReference>
<dbReference type="PANTHER" id="PTHR42852:SF13">
    <property type="entry name" value="PROTEIN DIPZ"/>
    <property type="match status" value="1"/>
</dbReference>
<gene>
    <name evidence="4" type="ORF">E2980_03045</name>
</gene>
<dbReference type="InterPro" id="IPR000866">
    <property type="entry name" value="AhpC/TSA"/>
</dbReference>
<dbReference type="InterPro" id="IPR050553">
    <property type="entry name" value="Thioredoxin_ResA/DsbE_sf"/>
</dbReference>
<dbReference type="InterPro" id="IPR013766">
    <property type="entry name" value="Thioredoxin_domain"/>
</dbReference>
<dbReference type="CDD" id="cd02966">
    <property type="entry name" value="TlpA_like_family"/>
    <property type="match status" value="1"/>
</dbReference>
<keyword evidence="5" id="KW-1185">Reference proteome</keyword>
<accession>A0A4Y8M5L7</accession>
<reference evidence="4 5" key="1">
    <citation type="submission" date="2019-03" db="EMBL/GenBank/DDBJ databases">
        <title>Cohnella endophytica sp. nov., a novel endophytic bacterium isolated from bark of Sonneratia apetala.</title>
        <authorList>
            <person name="Tuo L."/>
        </authorList>
    </citation>
    <scope>NUCLEOTIDE SEQUENCE [LARGE SCALE GENOMIC DNA]</scope>
    <source>
        <strain evidence="4 5">CCTCC AB 208254</strain>
    </source>
</reference>
<dbReference type="PROSITE" id="PS51352">
    <property type="entry name" value="THIOREDOXIN_2"/>
    <property type="match status" value="1"/>
</dbReference>
<evidence type="ECO:0000313" key="5">
    <source>
        <dbReference type="Proteomes" id="UP000297900"/>
    </source>
</evidence>
<name>A0A4Y8M5L7_9BACL</name>
<feature type="transmembrane region" description="Helical" evidence="2">
    <location>
        <begin position="12"/>
        <end position="30"/>
    </location>
</feature>
<keyword evidence="1" id="KW-1015">Disulfide bond</keyword>
<dbReference type="SUPFAM" id="SSF52833">
    <property type="entry name" value="Thioredoxin-like"/>
    <property type="match status" value="1"/>
</dbReference>
<keyword evidence="2" id="KW-0472">Membrane</keyword>
<feature type="domain" description="Thioredoxin" evidence="3">
    <location>
        <begin position="60"/>
        <end position="200"/>
    </location>
</feature>
<organism evidence="4 5">
    <name type="scientific">Cohnella luojiensis</name>
    <dbReference type="NCBI Taxonomy" id="652876"/>
    <lineage>
        <taxon>Bacteria</taxon>
        <taxon>Bacillati</taxon>
        <taxon>Bacillota</taxon>
        <taxon>Bacilli</taxon>
        <taxon>Bacillales</taxon>
        <taxon>Paenibacillaceae</taxon>
        <taxon>Cohnella</taxon>
    </lineage>
</organism>
<dbReference type="Proteomes" id="UP000297900">
    <property type="component" value="Unassembled WGS sequence"/>
</dbReference>
<dbReference type="AlphaFoldDB" id="A0A4Y8M5L7"/>
<dbReference type="InterPro" id="IPR036249">
    <property type="entry name" value="Thioredoxin-like_sf"/>
</dbReference>
<evidence type="ECO:0000259" key="3">
    <source>
        <dbReference type="PROSITE" id="PS51352"/>
    </source>
</evidence>
<dbReference type="Pfam" id="PF00578">
    <property type="entry name" value="AhpC-TSA"/>
    <property type="match status" value="1"/>
</dbReference>